<dbReference type="Proteomes" id="UP001291653">
    <property type="component" value="Unassembled WGS sequence"/>
</dbReference>
<evidence type="ECO:0000313" key="2">
    <source>
        <dbReference type="EMBL" id="GLF93592.1"/>
    </source>
</evidence>
<dbReference type="CDD" id="cd00093">
    <property type="entry name" value="HTH_XRE"/>
    <property type="match status" value="1"/>
</dbReference>
<name>A0ABQ5NTL2_9ACTN</name>
<dbReference type="InterPro" id="IPR010982">
    <property type="entry name" value="Lambda_DNA-bd_dom_sf"/>
</dbReference>
<dbReference type="SUPFAM" id="SSF47413">
    <property type="entry name" value="lambda repressor-like DNA-binding domains"/>
    <property type="match status" value="1"/>
</dbReference>
<feature type="domain" description="HTH cro/C1-type" evidence="1">
    <location>
        <begin position="20"/>
        <end position="73"/>
    </location>
</feature>
<dbReference type="PROSITE" id="PS50943">
    <property type="entry name" value="HTH_CROC1"/>
    <property type="match status" value="1"/>
</dbReference>
<dbReference type="SMART" id="SM00530">
    <property type="entry name" value="HTH_XRE"/>
    <property type="match status" value="1"/>
</dbReference>
<evidence type="ECO:0000259" key="1">
    <source>
        <dbReference type="PROSITE" id="PS50943"/>
    </source>
</evidence>
<dbReference type="Gene3D" id="1.10.260.40">
    <property type="entry name" value="lambda repressor-like DNA-binding domains"/>
    <property type="match status" value="1"/>
</dbReference>
<dbReference type="RefSeq" id="WP_323445699.1">
    <property type="nucleotide sequence ID" value="NZ_BSBI01000002.1"/>
</dbReference>
<organism evidence="2 3">
    <name type="scientific">Streptomyces yaizuensis</name>
    <dbReference type="NCBI Taxonomy" id="2989713"/>
    <lineage>
        <taxon>Bacteria</taxon>
        <taxon>Bacillati</taxon>
        <taxon>Actinomycetota</taxon>
        <taxon>Actinomycetes</taxon>
        <taxon>Kitasatosporales</taxon>
        <taxon>Streptomycetaceae</taxon>
        <taxon>Streptomyces</taxon>
    </lineage>
</organism>
<reference evidence="2 3" key="1">
    <citation type="submission" date="2022-10" db="EMBL/GenBank/DDBJ databases">
        <title>Draft genome sequence of Streptomyces sp. YSPA8.</title>
        <authorList>
            <person name="Moriuchi R."/>
            <person name="Dohra H."/>
            <person name="Yamamura H."/>
            <person name="Kodani S."/>
        </authorList>
    </citation>
    <scope>NUCLEOTIDE SEQUENCE [LARGE SCALE GENOMIC DNA]</scope>
    <source>
        <strain evidence="2 3">YSPA8</strain>
    </source>
</reference>
<sequence length="275" mass="30155">MSEEKAPDGLSPLESFGFDVRGLRRERRLTLKGLGRATGYSESYVSKVETGQTPASIKFAIGCDRVFGTGGLLARQLQQALDGEHPTWFMPYIQLERRASRILDYSTLFPQGLFQTEEYAHAVLRARMPRATAAEVAAKVAARMQRHEILEREAPTPPLVWTVLHESCLRTVVGGRQVMARQLAHLTQLAELPHFTLQLFEAGSGAPATGNAFALLFFNKGLPVLQIEGPHGGRPLEAPKVVSAATDAYDRLRADALGPDASVARIHEIAKEYAP</sequence>
<dbReference type="Pfam" id="PF19054">
    <property type="entry name" value="DUF5753"/>
    <property type="match status" value="1"/>
</dbReference>
<accession>A0ABQ5NTL2</accession>
<dbReference type="InterPro" id="IPR001387">
    <property type="entry name" value="Cro/C1-type_HTH"/>
</dbReference>
<gene>
    <name evidence="2" type="ORF">SYYSPA8_04865</name>
</gene>
<evidence type="ECO:0000313" key="3">
    <source>
        <dbReference type="Proteomes" id="UP001291653"/>
    </source>
</evidence>
<dbReference type="InterPro" id="IPR043917">
    <property type="entry name" value="DUF5753"/>
</dbReference>
<comment type="caution">
    <text evidence="2">The sequence shown here is derived from an EMBL/GenBank/DDBJ whole genome shotgun (WGS) entry which is preliminary data.</text>
</comment>
<dbReference type="EMBL" id="BSBI01000002">
    <property type="protein sequence ID" value="GLF93592.1"/>
    <property type="molecule type" value="Genomic_DNA"/>
</dbReference>
<keyword evidence="3" id="KW-1185">Reference proteome</keyword>
<dbReference type="Pfam" id="PF13560">
    <property type="entry name" value="HTH_31"/>
    <property type="match status" value="1"/>
</dbReference>
<protein>
    <submittedName>
        <fullName evidence="2">Scr1 family TA system antitoxin-like transcriptional regulator</fullName>
    </submittedName>
</protein>
<proteinExistence type="predicted"/>